<protein>
    <submittedName>
        <fullName evidence="1">3061_t:CDS:1</fullName>
    </submittedName>
</protein>
<evidence type="ECO:0000313" key="1">
    <source>
        <dbReference type="EMBL" id="CAG8755347.1"/>
    </source>
</evidence>
<keyword evidence="2" id="KW-1185">Reference proteome</keyword>
<dbReference type="AlphaFoldDB" id="A0A9N9IYH3"/>
<name>A0A9N9IYH3_9GLOM</name>
<gene>
    <name evidence="1" type="ORF">CPELLU_LOCUS14968</name>
</gene>
<dbReference type="Proteomes" id="UP000789759">
    <property type="component" value="Unassembled WGS sequence"/>
</dbReference>
<organism evidence="1 2">
    <name type="scientific">Cetraspora pellucida</name>
    <dbReference type="NCBI Taxonomy" id="1433469"/>
    <lineage>
        <taxon>Eukaryota</taxon>
        <taxon>Fungi</taxon>
        <taxon>Fungi incertae sedis</taxon>
        <taxon>Mucoromycota</taxon>
        <taxon>Glomeromycotina</taxon>
        <taxon>Glomeromycetes</taxon>
        <taxon>Diversisporales</taxon>
        <taxon>Gigasporaceae</taxon>
        <taxon>Cetraspora</taxon>
    </lineage>
</organism>
<comment type="caution">
    <text evidence="1">The sequence shown here is derived from an EMBL/GenBank/DDBJ whole genome shotgun (WGS) entry which is preliminary data.</text>
</comment>
<proteinExistence type="predicted"/>
<sequence length="140" mass="16755">MLSQNEIESSFLFSGKKFGTWDECKFFLNKWENRVLHRRTYLYDYGEFYKSNTEKDTVTKKMQCSYLVNASCPKFNNIEHSIFINKIVDTYNHLLNKSRIMFKDKKQFTAEMLANVKFMTKNCKFGATVQRKFLESKYPT</sequence>
<dbReference type="OrthoDB" id="2370394at2759"/>
<evidence type="ECO:0000313" key="2">
    <source>
        <dbReference type="Proteomes" id="UP000789759"/>
    </source>
</evidence>
<dbReference type="EMBL" id="CAJVQA010018672">
    <property type="protein sequence ID" value="CAG8755347.1"/>
    <property type="molecule type" value="Genomic_DNA"/>
</dbReference>
<reference evidence="1" key="1">
    <citation type="submission" date="2021-06" db="EMBL/GenBank/DDBJ databases">
        <authorList>
            <person name="Kallberg Y."/>
            <person name="Tangrot J."/>
            <person name="Rosling A."/>
        </authorList>
    </citation>
    <scope>NUCLEOTIDE SEQUENCE</scope>
    <source>
        <strain evidence="1">FL966</strain>
    </source>
</reference>
<accession>A0A9N9IYH3</accession>